<comment type="subunit">
    <text evidence="9">Interacts with LGALS1 and laminin.</text>
</comment>
<dbReference type="FunFam" id="3.10.250.10:FF:000001">
    <property type="entry name" value="Lysyl oxidase 4 isoform X1"/>
    <property type="match status" value="1"/>
</dbReference>
<name>A0A7K9Y981_9GALL</name>
<organism evidence="13 14">
    <name type="scientific">Odontophorus gujanensis</name>
    <name type="common">marbled wood quail</name>
    <dbReference type="NCBI Taxonomy" id="886794"/>
    <lineage>
        <taxon>Eukaryota</taxon>
        <taxon>Metazoa</taxon>
        <taxon>Chordata</taxon>
        <taxon>Craniata</taxon>
        <taxon>Vertebrata</taxon>
        <taxon>Euteleostomi</taxon>
        <taxon>Archelosauria</taxon>
        <taxon>Archosauria</taxon>
        <taxon>Dinosauria</taxon>
        <taxon>Saurischia</taxon>
        <taxon>Theropoda</taxon>
        <taxon>Coelurosauria</taxon>
        <taxon>Aves</taxon>
        <taxon>Neognathae</taxon>
        <taxon>Galloanserae</taxon>
        <taxon>Galliformes</taxon>
        <taxon>Odontophoridae</taxon>
        <taxon>Odontophorus</taxon>
    </lineage>
</organism>
<dbReference type="FunFam" id="3.10.250.10:FF:000007">
    <property type="entry name" value="Soluble scavenger receptor cysteine-rich domain-containing protein SSC5D"/>
    <property type="match status" value="1"/>
</dbReference>
<protein>
    <recommendedName>
        <fullName evidence="10">Soluble scavenger receptor cysteine-rich domain-containing protein SSC5D</fullName>
    </recommendedName>
</protein>
<dbReference type="EMBL" id="VXAB01001849">
    <property type="protein sequence ID" value="NXJ04941.1"/>
    <property type="molecule type" value="Genomic_DNA"/>
</dbReference>
<evidence type="ECO:0000256" key="1">
    <source>
        <dbReference type="ARBA" id="ARBA00004613"/>
    </source>
</evidence>
<evidence type="ECO:0000256" key="11">
    <source>
        <dbReference type="PROSITE-ProRule" id="PRU00196"/>
    </source>
</evidence>
<feature type="disulfide bond" evidence="11">
    <location>
        <begin position="398"/>
        <end position="462"/>
    </location>
</feature>
<dbReference type="OrthoDB" id="536948at2759"/>
<keyword evidence="3" id="KW-0732">Signal</keyword>
<accession>A0A7K9Y981</accession>
<evidence type="ECO:0000256" key="10">
    <source>
        <dbReference type="ARBA" id="ARBA00069168"/>
    </source>
</evidence>
<dbReference type="Gene3D" id="3.10.250.10">
    <property type="entry name" value="SRCR-like domain"/>
    <property type="match status" value="5"/>
</dbReference>
<sequence>NCTGSEAALSECRTRPWGVSNCNHKEDAGVVCIGKRLTFLYPTEVRLVNGSNRCSGRVEVLHNQRWGSVCDDGWDLNDAEVVCRQLGCGTAIWAPSAARFGQGYEPIWLDDVNCTGSEAALSECRTRPWGVSNCNHKEDAGVVCIGKRLTFLCAVRLVNGSSLCAGRVEVLHKELWGSVCDDSWDMEDAAVVCRQLGCGTVLSAPGRAWFGRGHNAIWMDDVNCTGMENNLLECLARPWGEHNCNHGEDAGVVCSGNVALLLRLVNGSNRCSGRVEIMYYHEWGTVCDDDWSFTNAQVVCQQLGCGSAVSAYSSAHFGQGSGPIWLDDVQCIGIESALSQCQARPLGLNNCDHGEDAGVVCAEGIVTETPTQLRLENGPNRCAGRVEVLHNHQWGTVCDDDWSLSDAMVVCRQLGCGTAVSAPGSAHFGQGSGRVWLDNVNCTGTESALSECQSRPWGSNDCTHREDAGVVCSGEP</sequence>
<dbReference type="Proteomes" id="UP000522663">
    <property type="component" value="Unassembled WGS sequence"/>
</dbReference>
<dbReference type="FunFam" id="3.10.250.10:FF:000006">
    <property type="entry name" value="neurotrypsin isoform X2"/>
    <property type="match status" value="2"/>
</dbReference>
<gene>
    <name evidence="13" type="primary">Dmbt1_2</name>
    <name evidence="13" type="ORF">ODOGUJ_R11752</name>
</gene>
<feature type="domain" description="SRCR" evidence="12">
    <location>
        <begin position="155"/>
        <end position="255"/>
    </location>
</feature>
<keyword evidence="7" id="KW-0325">Glycoprotein</keyword>
<dbReference type="PRINTS" id="PR00258">
    <property type="entry name" value="SPERACTRCPTR"/>
</dbReference>
<comment type="caution">
    <text evidence="13">The sequence shown here is derived from an EMBL/GenBank/DDBJ whole genome shotgun (WGS) entry which is preliminary data.</text>
</comment>
<feature type="disulfide bond" evidence="11">
    <location>
        <begin position="83"/>
        <end position="144"/>
    </location>
</feature>
<feature type="disulfide bond" evidence="11">
    <location>
        <begin position="2"/>
        <end position="12"/>
    </location>
</feature>
<dbReference type="GO" id="GO:0004252">
    <property type="term" value="F:serine-type endopeptidase activity"/>
    <property type="evidence" value="ECO:0007669"/>
    <property type="project" value="TreeGrafter"/>
</dbReference>
<feature type="disulfide bond" evidence="11">
    <location>
        <begin position="287"/>
        <end position="351"/>
    </location>
</feature>
<dbReference type="SUPFAM" id="SSF56487">
    <property type="entry name" value="SRCR-like"/>
    <property type="match status" value="5"/>
</dbReference>
<feature type="disulfide bond" evidence="11">
    <location>
        <begin position="224"/>
        <end position="234"/>
    </location>
</feature>
<keyword evidence="2" id="KW-0964">Secreted</keyword>
<dbReference type="InterPro" id="IPR001190">
    <property type="entry name" value="SRCR"/>
</dbReference>
<dbReference type="PROSITE" id="PS50287">
    <property type="entry name" value="SRCR_2"/>
    <property type="match status" value="5"/>
</dbReference>
<feature type="disulfide bond" evidence="11">
    <location>
        <begin position="300"/>
        <end position="361"/>
    </location>
</feature>
<evidence type="ECO:0000256" key="8">
    <source>
        <dbReference type="ARBA" id="ARBA00058074"/>
    </source>
</evidence>
<dbReference type="PROSITE" id="PS00420">
    <property type="entry name" value="SRCR_1"/>
    <property type="match status" value="4"/>
</dbReference>
<comment type="subcellular location">
    <subcellularLocation>
        <location evidence="1">Secreted</location>
    </subcellularLocation>
</comment>
<evidence type="ECO:0000259" key="12">
    <source>
        <dbReference type="PROSITE" id="PS50287"/>
    </source>
</evidence>
<feature type="domain" description="SRCR" evidence="12">
    <location>
        <begin position="45"/>
        <end position="145"/>
    </location>
</feature>
<dbReference type="InterPro" id="IPR036772">
    <property type="entry name" value="SRCR-like_dom_sf"/>
</dbReference>
<dbReference type="GO" id="GO:0005615">
    <property type="term" value="C:extracellular space"/>
    <property type="evidence" value="ECO:0007669"/>
    <property type="project" value="TreeGrafter"/>
</dbReference>
<evidence type="ECO:0000256" key="5">
    <source>
        <dbReference type="ARBA" id="ARBA00023157"/>
    </source>
</evidence>
<evidence type="ECO:0000256" key="3">
    <source>
        <dbReference type="ARBA" id="ARBA00022729"/>
    </source>
</evidence>
<evidence type="ECO:0000256" key="4">
    <source>
        <dbReference type="ARBA" id="ARBA00022737"/>
    </source>
</evidence>
<evidence type="ECO:0000313" key="13">
    <source>
        <dbReference type="EMBL" id="NXJ04941.1"/>
    </source>
</evidence>
<comment type="caution">
    <text evidence="11">Lacks conserved residue(s) required for the propagation of feature annotation.</text>
</comment>
<feature type="non-terminal residue" evidence="13">
    <location>
        <position position="1"/>
    </location>
</feature>
<dbReference type="Pfam" id="PF00530">
    <property type="entry name" value="SRCR"/>
    <property type="match status" value="5"/>
</dbReference>
<keyword evidence="5 11" id="KW-1015">Disulfide bond</keyword>
<proteinExistence type="predicted"/>
<feature type="disulfide bond" evidence="11">
    <location>
        <begin position="331"/>
        <end position="341"/>
    </location>
</feature>
<feature type="domain" description="SRCR" evidence="12">
    <location>
        <begin position="262"/>
        <end position="362"/>
    </location>
</feature>
<evidence type="ECO:0000256" key="2">
    <source>
        <dbReference type="ARBA" id="ARBA00022525"/>
    </source>
</evidence>
<feature type="disulfide bond" evidence="11">
    <location>
        <begin position="70"/>
        <end position="134"/>
    </location>
</feature>
<evidence type="ECO:0000256" key="7">
    <source>
        <dbReference type="ARBA" id="ARBA00023180"/>
    </source>
</evidence>
<dbReference type="GO" id="GO:0005886">
    <property type="term" value="C:plasma membrane"/>
    <property type="evidence" value="ECO:0007669"/>
    <property type="project" value="TreeGrafter"/>
</dbReference>
<feature type="disulfide bond" evidence="11">
    <location>
        <begin position="193"/>
        <end position="254"/>
    </location>
</feature>
<feature type="disulfide bond" evidence="11">
    <location>
        <begin position="114"/>
        <end position="124"/>
    </location>
</feature>
<keyword evidence="4" id="KW-0677">Repeat</keyword>
<evidence type="ECO:0000256" key="9">
    <source>
        <dbReference type="ARBA" id="ARBA00064153"/>
    </source>
</evidence>
<dbReference type="GO" id="GO:0031638">
    <property type="term" value="P:zymogen activation"/>
    <property type="evidence" value="ECO:0007669"/>
    <property type="project" value="TreeGrafter"/>
</dbReference>
<keyword evidence="6" id="KW-0675">Receptor</keyword>
<feature type="disulfide bond" evidence="11">
    <location>
        <begin position="411"/>
        <end position="472"/>
    </location>
</feature>
<feature type="disulfide bond" evidence="11">
    <location>
        <begin position="442"/>
        <end position="452"/>
    </location>
</feature>
<dbReference type="SMART" id="SM00202">
    <property type="entry name" value="SR"/>
    <property type="match status" value="4"/>
</dbReference>
<dbReference type="PANTHER" id="PTHR48071">
    <property type="entry name" value="SRCR DOMAIN-CONTAINING PROTEIN"/>
    <property type="match status" value="1"/>
</dbReference>
<reference evidence="13 14" key="1">
    <citation type="submission" date="2019-09" db="EMBL/GenBank/DDBJ databases">
        <title>Bird 10,000 Genomes (B10K) Project - Family phase.</title>
        <authorList>
            <person name="Zhang G."/>
        </authorList>
    </citation>
    <scope>NUCLEOTIDE SEQUENCE [LARGE SCALE GENOMIC DNA]</scope>
    <source>
        <strain evidence="13">B10K-DU-001-53</strain>
        <tissue evidence="13">Muscle</tissue>
    </source>
</reference>
<evidence type="ECO:0000256" key="6">
    <source>
        <dbReference type="ARBA" id="ARBA00023170"/>
    </source>
</evidence>
<dbReference type="PANTHER" id="PTHR48071:SF15">
    <property type="entry name" value="SRCR DOMAIN-CONTAINING PROTEIN"/>
    <property type="match status" value="1"/>
</dbReference>
<feature type="non-terminal residue" evidence="13">
    <location>
        <position position="476"/>
    </location>
</feature>
<feature type="disulfide bond" evidence="11">
    <location>
        <begin position="180"/>
        <end position="244"/>
    </location>
</feature>
<feature type="domain" description="SRCR" evidence="12">
    <location>
        <begin position="373"/>
        <end position="473"/>
    </location>
</feature>
<feature type="domain" description="SRCR" evidence="12">
    <location>
        <begin position="1"/>
        <end position="33"/>
    </location>
</feature>
<evidence type="ECO:0000313" key="14">
    <source>
        <dbReference type="Proteomes" id="UP000522663"/>
    </source>
</evidence>
<comment type="function">
    <text evidence="8">Binds to extracellular matrix proteins. Binds to pathogen-associated molecular patterns (PAMPs) present on the cell walls of Gram-positive and Gram-negative bacteria and fungi, behaving as a pattern recognition receptor (PRR). Induces bacterial and fungal aggregation and subsequent inhibition of PAMP-induced cytokine release. Does not possess intrinsic bactericidal activity. May play a role in the innate defense and homeostasis of certain epithelial surfaces.</text>
</comment>
<keyword evidence="14" id="KW-1185">Reference proteome</keyword>
<dbReference type="AlphaFoldDB" id="A0A7K9Y981"/>